<dbReference type="VEuPathDB" id="FungiDB:ASPZODRAFT_134714"/>
<keyword evidence="3" id="KW-1185">Reference proteome</keyword>
<feature type="compositionally biased region" description="Polar residues" evidence="1">
    <location>
        <begin position="11"/>
        <end position="20"/>
    </location>
</feature>
<name>A0A1L9SBW0_9EURO</name>
<evidence type="ECO:0000313" key="2">
    <source>
        <dbReference type="EMBL" id="OJJ44632.1"/>
    </source>
</evidence>
<feature type="region of interest" description="Disordered" evidence="1">
    <location>
        <begin position="1"/>
        <end position="22"/>
    </location>
</feature>
<feature type="compositionally biased region" description="Basic and acidic residues" evidence="1">
    <location>
        <begin position="1"/>
        <end position="10"/>
    </location>
</feature>
<dbReference type="OrthoDB" id="4343623at2759"/>
<protein>
    <submittedName>
        <fullName evidence="2">Uncharacterized protein</fullName>
    </submittedName>
</protein>
<dbReference type="RefSeq" id="XP_022579142.1">
    <property type="nucleotide sequence ID" value="XM_022723610.1"/>
</dbReference>
<dbReference type="AlphaFoldDB" id="A0A1L9SBW0"/>
<organism evidence="2 3">
    <name type="scientific">Penicilliopsis zonata CBS 506.65</name>
    <dbReference type="NCBI Taxonomy" id="1073090"/>
    <lineage>
        <taxon>Eukaryota</taxon>
        <taxon>Fungi</taxon>
        <taxon>Dikarya</taxon>
        <taxon>Ascomycota</taxon>
        <taxon>Pezizomycotina</taxon>
        <taxon>Eurotiomycetes</taxon>
        <taxon>Eurotiomycetidae</taxon>
        <taxon>Eurotiales</taxon>
        <taxon>Aspergillaceae</taxon>
        <taxon>Penicilliopsis</taxon>
    </lineage>
</organism>
<gene>
    <name evidence="2" type="ORF">ASPZODRAFT_134714</name>
</gene>
<reference evidence="3" key="1">
    <citation type="journal article" date="2017" name="Genome Biol.">
        <title>Comparative genomics reveals high biological diversity and specific adaptations in the industrially and medically important fungal genus Aspergillus.</title>
        <authorList>
            <person name="de Vries R.P."/>
            <person name="Riley R."/>
            <person name="Wiebenga A."/>
            <person name="Aguilar-Osorio G."/>
            <person name="Amillis S."/>
            <person name="Uchima C.A."/>
            <person name="Anderluh G."/>
            <person name="Asadollahi M."/>
            <person name="Askin M."/>
            <person name="Barry K."/>
            <person name="Battaglia E."/>
            <person name="Bayram O."/>
            <person name="Benocci T."/>
            <person name="Braus-Stromeyer S.A."/>
            <person name="Caldana C."/>
            <person name="Canovas D."/>
            <person name="Cerqueira G.C."/>
            <person name="Chen F."/>
            <person name="Chen W."/>
            <person name="Choi C."/>
            <person name="Clum A."/>
            <person name="Dos Santos R.A."/>
            <person name="Damasio A.R."/>
            <person name="Diallinas G."/>
            <person name="Emri T."/>
            <person name="Fekete E."/>
            <person name="Flipphi M."/>
            <person name="Freyberg S."/>
            <person name="Gallo A."/>
            <person name="Gournas C."/>
            <person name="Habgood R."/>
            <person name="Hainaut M."/>
            <person name="Harispe M.L."/>
            <person name="Henrissat B."/>
            <person name="Hilden K.S."/>
            <person name="Hope R."/>
            <person name="Hossain A."/>
            <person name="Karabika E."/>
            <person name="Karaffa L."/>
            <person name="Karanyi Z."/>
            <person name="Krasevec N."/>
            <person name="Kuo A."/>
            <person name="Kusch H."/>
            <person name="LaButti K."/>
            <person name="Lagendijk E.L."/>
            <person name="Lapidus A."/>
            <person name="Levasseur A."/>
            <person name="Lindquist E."/>
            <person name="Lipzen A."/>
            <person name="Logrieco A.F."/>
            <person name="MacCabe A."/>
            <person name="Maekelae M.R."/>
            <person name="Malavazi I."/>
            <person name="Melin P."/>
            <person name="Meyer V."/>
            <person name="Mielnichuk N."/>
            <person name="Miskei M."/>
            <person name="Molnar A.P."/>
            <person name="Mule G."/>
            <person name="Ngan C.Y."/>
            <person name="Orejas M."/>
            <person name="Orosz E."/>
            <person name="Ouedraogo J.P."/>
            <person name="Overkamp K.M."/>
            <person name="Park H.-S."/>
            <person name="Perrone G."/>
            <person name="Piumi F."/>
            <person name="Punt P.J."/>
            <person name="Ram A.F."/>
            <person name="Ramon A."/>
            <person name="Rauscher S."/>
            <person name="Record E."/>
            <person name="Riano-Pachon D.M."/>
            <person name="Robert V."/>
            <person name="Roehrig J."/>
            <person name="Ruller R."/>
            <person name="Salamov A."/>
            <person name="Salih N.S."/>
            <person name="Samson R.A."/>
            <person name="Sandor E."/>
            <person name="Sanguinetti M."/>
            <person name="Schuetze T."/>
            <person name="Sepcic K."/>
            <person name="Shelest E."/>
            <person name="Sherlock G."/>
            <person name="Sophianopoulou V."/>
            <person name="Squina F.M."/>
            <person name="Sun H."/>
            <person name="Susca A."/>
            <person name="Todd R.B."/>
            <person name="Tsang A."/>
            <person name="Unkles S.E."/>
            <person name="van de Wiele N."/>
            <person name="van Rossen-Uffink D."/>
            <person name="Oliveira J.V."/>
            <person name="Vesth T.C."/>
            <person name="Visser J."/>
            <person name="Yu J.-H."/>
            <person name="Zhou M."/>
            <person name="Andersen M.R."/>
            <person name="Archer D.B."/>
            <person name="Baker S.E."/>
            <person name="Benoit I."/>
            <person name="Brakhage A.A."/>
            <person name="Braus G.H."/>
            <person name="Fischer R."/>
            <person name="Frisvad J.C."/>
            <person name="Goldman G.H."/>
            <person name="Houbraken J."/>
            <person name="Oakley B."/>
            <person name="Pocsi I."/>
            <person name="Scazzocchio C."/>
            <person name="Seiboth B."/>
            <person name="vanKuyk P.A."/>
            <person name="Wortman J."/>
            <person name="Dyer P.S."/>
            <person name="Grigoriev I.V."/>
        </authorList>
    </citation>
    <scope>NUCLEOTIDE SEQUENCE [LARGE SCALE GENOMIC DNA]</scope>
    <source>
        <strain evidence="3">CBS 506.65</strain>
    </source>
</reference>
<dbReference type="GeneID" id="34610075"/>
<evidence type="ECO:0000313" key="3">
    <source>
        <dbReference type="Proteomes" id="UP000184188"/>
    </source>
</evidence>
<accession>A0A1L9SBW0</accession>
<sequence length="129" mass="14244">MAMDSSKDPVETTSNGSVGTESYLDIVKRQARNLTNGETIEDLQQNISSLADESVARFKQSVGTSDPGEMVKQLGEKIHSAAVGSMETIEKETGIYSEDHERIDKLEDEKVEDFLKENHKSTSGVNHKK</sequence>
<dbReference type="Proteomes" id="UP000184188">
    <property type="component" value="Unassembled WGS sequence"/>
</dbReference>
<dbReference type="EMBL" id="KV878347">
    <property type="protein sequence ID" value="OJJ44632.1"/>
    <property type="molecule type" value="Genomic_DNA"/>
</dbReference>
<evidence type="ECO:0000256" key="1">
    <source>
        <dbReference type="SAM" id="MobiDB-lite"/>
    </source>
</evidence>
<proteinExistence type="predicted"/>